<accession>A0AA39I955</accession>
<reference evidence="1" key="1">
    <citation type="submission" date="2023-06" db="EMBL/GenBank/DDBJ databases">
        <title>Genomic analysis of the entomopathogenic nematode Steinernema hermaphroditum.</title>
        <authorList>
            <person name="Schwarz E.M."/>
            <person name="Heppert J.K."/>
            <person name="Baniya A."/>
            <person name="Schwartz H.T."/>
            <person name="Tan C.-H."/>
            <person name="Antoshechkin I."/>
            <person name="Sternberg P.W."/>
            <person name="Goodrich-Blair H."/>
            <person name="Dillman A.R."/>
        </authorList>
    </citation>
    <scope>NUCLEOTIDE SEQUENCE</scope>
    <source>
        <strain evidence="1">PS9179</strain>
        <tissue evidence="1">Whole animal</tissue>
    </source>
</reference>
<comment type="caution">
    <text evidence="1">The sequence shown here is derived from an EMBL/GenBank/DDBJ whole genome shotgun (WGS) entry which is preliminary data.</text>
</comment>
<keyword evidence="2" id="KW-1185">Reference proteome</keyword>
<name>A0AA39I955_9BILA</name>
<dbReference type="Proteomes" id="UP001175271">
    <property type="component" value="Unassembled WGS sequence"/>
</dbReference>
<dbReference type="EMBL" id="JAUCMV010000002">
    <property type="protein sequence ID" value="KAK0420112.1"/>
    <property type="molecule type" value="Genomic_DNA"/>
</dbReference>
<evidence type="ECO:0000313" key="1">
    <source>
        <dbReference type="EMBL" id="KAK0420112.1"/>
    </source>
</evidence>
<proteinExistence type="predicted"/>
<evidence type="ECO:0000313" key="2">
    <source>
        <dbReference type="Proteomes" id="UP001175271"/>
    </source>
</evidence>
<sequence length="268" mass="31472">MGNELSILCDGTDLINTLPDEVLVKIFRYTYDGDCFAPFSYPDIDEEFPRTDKPKEKAIRPLRLVCFRWNRLITGFFTFRRWVRMYIECGKHGLTGEIWTSGKKWTNLEMGEREFPRHVLRYFTKEIVVLLNITNEKDYPLTSNHIKTICEWKIVASKHEIETLFNSLRRPDTLISLQLTGYAMSPHTDAISTFIEAHPNLKCCSVSIDSRQIPHFKKVVRNVIKFNCNPKLEIAECEYEGYFLRHIRKNRALYKTDNDDICIFGNLT</sequence>
<dbReference type="AlphaFoldDB" id="A0AA39I955"/>
<evidence type="ECO:0008006" key="3">
    <source>
        <dbReference type="Google" id="ProtNLM"/>
    </source>
</evidence>
<organism evidence="1 2">
    <name type="scientific">Steinernema hermaphroditum</name>
    <dbReference type="NCBI Taxonomy" id="289476"/>
    <lineage>
        <taxon>Eukaryota</taxon>
        <taxon>Metazoa</taxon>
        <taxon>Ecdysozoa</taxon>
        <taxon>Nematoda</taxon>
        <taxon>Chromadorea</taxon>
        <taxon>Rhabditida</taxon>
        <taxon>Tylenchina</taxon>
        <taxon>Panagrolaimomorpha</taxon>
        <taxon>Strongyloidoidea</taxon>
        <taxon>Steinernematidae</taxon>
        <taxon>Steinernema</taxon>
    </lineage>
</organism>
<protein>
    <recommendedName>
        <fullName evidence="3">F-box domain-containing protein</fullName>
    </recommendedName>
</protein>
<gene>
    <name evidence="1" type="ORF">QR680_014522</name>
</gene>